<evidence type="ECO:0000313" key="2">
    <source>
        <dbReference type="Proteomes" id="UP000641954"/>
    </source>
</evidence>
<proteinExistence type="predicted"/>
<reference evidence="1 2" key="1">
    <citation type="journal article" date="2020" name="ISME J.">
        <title>Comparative genomics reveals insights into cyanobacterial evolution and habitat adaptation.</title>
        <authorList>
            <person name="Chen M.Y."/>
            <person name="Teng W.K."/>
            <person name="Zhao L."/>
            <person name="Hu C.X."/>
            <person name="Zhou Y.K."/>
            <person name="Han B.P."/>
            <person name="Song L.R."/>
            <person name="Shu W.S."/>
        </authorList>
    </citation>
    <scope>NUCLEOTIDE SEQUENCE [LARGE SCALE GENOMIC DNA]</scope>
    <source>
        <strain evidence="1 2">FACHB-1370</strain>
    </source>
</reference>
<comment type="caution">
    <text evidence="1">The sequence shown here is derived from an EMBL/GenBank/DDBJ whole genome shotgun (WGS) entry which is preliminary data.</text>
</comment>
<dbReference type="Proteomes" id="UP000641954">
    <property type="component" value="Unassembled WGS sequence"/>
</dbReference>
<organism evidence="1 2">
    <name type="scientific">Planktothricoides raciborskii FACHB-1370</name>
    <dbReference type="NCBI Taxonomy" id="2949576"/>
    <lineage>
        <taxon>Bacteria</taxon>
        <taxon>Bacillati</taxon>
        <taxon>Cyanobacteriota</taxon>
        <taxon>Cyanophyceae</taxon>
        <taxon>Oscillatoriophycideae</taxon>
        <taxon>Oscillatoriales</taxon>
        <taxon>Oscillatoriaceae</taxon>
        <taxon>Planktothricoides</taxon>
    </lineage>
</organism>
<sequence length="71" mass="8277">MQYRSRVAEQYRSRVADLGYSSFQITELQKKYVCRVDSRIDPTEECGLLAEKSAVRKSARMLRPYQSANNQ</sequence>
<gene>
    <name evidence="1" type="ORF">H6G72_20445</name>
</gene>
<name>A0ABR8EJ64_9CYAN</name>
<dbReference type="RefSeq" id="WP_190879653.1">
    <property type="nucleotide sequence ID" value="NZ_JACJSK010000033.1"/>
</dbReference>
<keyword evidence="2" id="KW-1185">Reference proteome</keyword>
<dbReference type="EMBL" id="JACJSK010000033">
    <property type="protein sequence ID" value="MBD2546164.1"/>
    <property type="molecule type" value="Genomic_DNA"/>
</dbReference>
<protein>
    <submittedName>
        <fullName evidence="1">Uncharacterized protein</fullName>
    </submittedName>
</protein>
<accession>A0ABR8EJ64</accession>
<evidence type="ECO:0000313" key="1">
    <source>
        <dbReference type="EMBL" id="MBD2546164.1"/>
    </source>
</evidence>